<dbReference type="SUPFAM" id="SSF46689">
    <property type="entry name" value="Homeodomain-like"/>
    <property type="match status" value="1"/>
</dbReference>
<feature type="DNA-binding region" description="H-T-H motif" evidence="2">
    <location>
        <begin position="33"/>
        <end position="52"/>
    </location>
</feature>
<dbReference type="InterPro" id="IPR039536">
    <property type="entry name" value="TetR_C_Proteobacteria"/>
</dbReference>
<dbReference type="InterPro" id="IPR036271">
    <property type="entry name" value="Tet_transcr_reg_TetR-rel_C_sf"/>
</dbReference>
<evidence type="ECO:0000256" key="1">
    <source>
        <dbReference type="ARBA" id="ARBA00023125"/>
    </source>
</evidence>
<name>A0A172Y9I9_9CAUL</name>
<gene>
    <name evidence="4" type="ORF">DA69_04855</name>
</gene>
<dbReference type="Pfam" id="PF00440">
    <property type="entry name" value="TetR_N"/>
    <property type="match status" value="1"/>
</dbReference>
<dbReference type="PANTHER" id="PTHR30055">
    <property type="entry name" value="HTH-TYPE TRANSCRIPTIONAL REGULATOR RUTR"/>
    <property type="match status" value="1"/>
</dbReference>
<dbReference type="InterPro" id="IPR001647">
    <property type="entry name" value="HTH_TetR"/>
</dbReference>
<dbReference type="SUPFAM" id="SSF48498">
    <property type="entry name" value="Tetracyclin repressor-like, C-terminal domain"/>
    <property type="match status" value="1"/>
</dbReference>
<evidence type="ECO:0000313" key="5">
    <source>
        <dbReference type="Proteomes" id="UP000077603"/>
    </source>
</evidence>
<dbReference type="STRING" id="588932.DA69_04855"/>
<dbReference type="eggNOG" id="COG1309">
    <property type="taxonomic scope" value="Bacteria"/>
</dbReference>
<organism evidence="4 5">
    <name type="scientific">Brevundimonas naejangsanensis</name>
    <dbReference type="NCBI Taxonomy" id="588932"/>
    <lineage>
        <taxon>Bacteria</taxon>
        <taxon>Pseudomonadati</taxon>
        <taxon>Pseudomonadota</taxon>
        <taxon>Alphaproteobacteria</taxon>
        <taxon>Caulobacterales</taxon>
        <taxon>Caulobacteraceae</taxon>
        <taxon>Brevundimonas</taxon>
    </lineage>
</organism>
<keyword evidence="5" id="KW-1185">Reference proteome</keyword>
<dbReference type="GO" id="GO:0003700">
    <property type="term" value="F:DNA-binding transcription factor activity"/>
    <property type="evidence" value="ECO:0007669"/>
    <property type="project" value="TreeGrafter"/>
</dbReference>
<dbReference type="OrthoDB" id="9816431at2"/>
<dbReference type="KEGG" id="bne:DA69_04855"/>
<protein>
    <submittedName>
        <fullName evidence="4">TetR family transcriptional regulator</fullName>
    </submittedName>
</protein>
<dbReference type="GO" id="GO:0000976">
    <property type="term" value="F:transcription cis-regulatory region binding"/>
    <property type="evidence" value="ECO:0007669"/>
    <property type="project" value="TreeGrafter"/>
</dbReference>
<evidence type="ECO:0000256" key="2">
    <source>
        <dbReference type="PROSITE-ProRule" id="PRU00335"/>
    </source>
</evidence>
<dbReference type="Gene3D" id="1.10.10.60">
    <property type="entry name" value="Homeodomain-like"/>
    <property type="match status" value="1"/>
</dbReference>
<dbReference type="AlphaFoldDB" id="A0A172Y9I9"/>
<accession>A0A172Y9I9</accession>
<dbReference type="EMBL" id="CP015614">
    <property type="protein sequence ID" value="ANF55874.1"/>
    <property type="molecule type" value="Genomic_DNA"/>
</dbReference>
<dbReference type="PROSITE" id="PS50977">
    <property type="entry name" value="HTH_TETR_2"/>
    <property type="match status" value="1"/>
</dbReference>
<feature type="domain" description="HTH tetR-type" evidence="3">
    <location>
        <begin position="10"/>
        <end position="70"/>
    </location>
</feature>
<dbReference type="Gene3D" id="1.10.357.10">
    <property type="entry name" value="Tetracycline Repressor, domain 2"/>
    <property type="match status" value="1"/>
</dbReference>
<dbReference type="RefSeq" id="WP_025977188.1">
    <property type="nucleotide sequence ID" value="NZ_CP015614.1"/>
</dbReference>
<dbReference type="PANTHER" id="PTHR30055:SF146">
    <property type="entry name" value="HTH-TYPE TRANSCRIPTIONAL DUAL REGULATOR CECR"/>
    <property type="match status" value="1"/>
</dbReference>
<dbReference type="PRINTS" id="PR00455">
    <property type="entry name" value="HTHTETR"/>
</dbReference>
<dbReference type="InterPro" id="IPR050109">
    <property type="entry name" value="HTH-type_TetR-like_transc_reg"/>
</dbReference>
<dbReference type="Pfam" id="PF14246">
    <property type="entry name" value="TetR_C_7"/>
    <property type="match status" value="1"/>
</dbReference>
<keyword evidence="1 2" id="KW-0238">DNA-binding</keyword>
<evidence type="ECO:0000259" key="3">
    <source>
        <dbReference type="PROSITE" id="PS50977"/>
    </source>
</evidence>
<proteinExistence type="predicted"/>
<dbReference type="Proteomes" id="UP000077603">
    <property type="component" value="Chromosome"/>
</dbReference>
<reference evidence="4 5" key="1">
    <citation type="journal article" date="2014" name="Genome Announc.">
        <title>Genome Sequence of a Promising Hydrogen-Producing Facultative Anaerobic Bacterium, Brevundimonas naejangsanensis Strain B1.</title>
        <authorList>
            <person name="Su H."/>
            <person name="Zhang T."/>
            <person name="Bao M."/>
            <person name="Jiang Y."/>
            <person name="Wang Y."/>
            <person name="Tan T."/>
        </authorList>
    </citation>
    <scope>NUCLEOTIDE SEQUENCE [LARGE SCALE GENOMIC DNA]</scope>
    <source>
        <strain evidence="4 5">B1</strain>
    </source>
</reference>
<evidence type="ECO:0000313" key="4">
    <source>
        <dbReference type="EMBL" id="ANF55874.1"/>
    </source>
</evidence>
<sequence length="204" mass="22290">MTAPIHDIDDPRRAALVRQARHHFINEGYVGTRMEPIAREAGVSTATLYAMFENKAALFAAVIAEAATDFAARMSAVKNCTGAPKERLLSFLTTYADFMSDPFVQAIFRLVMTERSRFESVAIAFFEQAEGDFAGPLVTALDELKASGDLTFEKASWAAGQLMGMVEHPVFLVPMVTGGQVRTQRATAEIAADAVQTFLSRYQA</sequence>
<dbReference type="InterPro" id="IPR009057">
    <property type="entry name" value="Homeodomain-like_sf"/>
</dbReference>